<evidence type="ECO:0000256" key="1">
    <source>
        <dbReference type="SAM" id="MobiDB-lite"/>
    </source>
</evidence>
<feature type="compositionally biased region" description="Low complexity" evidence="1">
    <location>
        <begin position="194"/>
        <end position="207"/>
    </location>
</feature>
<feature type="compositionally biased region" description="Basic residues" evidence="1">
    <location>
        <begin position="63"/>
        <end position="93"/>
    </location>
</feature>
<reference evidence="2" key="1">
    <citation type="journal article" date="2023" name="GigaByte">
        <title>Genome assembly of the bearded iris, Iris pallida Lam.</title>
        <authorList>
            <person name="Bruccoleri R.E."/>
            <person name="Oakeley E.J."/>
            <person name="Faust A.M.E."/>
            <person name="Altorfer M."/>
            <person name="Dessus-Babus S."/>
            <person name="Burckhardt D."/>
            <person name="Oertli M."/>
            <person name="Naumann U."/>
            <person name="Petersen F."/>
            <person name="Wong J."/>
        </authorList>
    </citation>
    <scope>NUCLEOTIDE SEQUENCE</scope>
    <source>
        <strain evidence="2">GSM-AAB239-AS_SAM_17_03QT</strain>
    </source>
</reference>
<dbReference type="EMBL" id="JANAVB010006567">
    <property type="protein sequence ID" value="KAJ6844852.1"/>
    <property type="molecule type" value="Genomic_DNA"/>
</dbReference>
<sequence length="323" mass="35316">MAASSSSSYWCYSCSRFVRISPRLLLLSRLPHGLPRGGPLTHLLPPPPRPPPPRRPLQPPHPPPRRRKKARRPHPPPPLHRHRRLRPLLRRRVRDGPPPAPRLHVRIPDGLRVRAAPPPPLPHQLLRRRRRVRIRSPQGPRFEVVGGVHADRRDLRPPRRLGLPLRRLHGGVRGRDRGPGDAVRAHLPPGVHTALAGGPQLLPGLPARDARGRESSGGGRGGGGGGGADGVEAAGRRVRGGDVLRLGRSREGGSGAAVGVHGDGRGVQCRCGPEEGHVGRGDGREEGEERRAEEALQEVRVVVRTEGRRLIRTRRTAGWSWGV</sequence>
<feature type="region of interest" description="Disordered" evidence="1">
    <location>
        <begin position="37"/>
        <end position="105"/>
    </location>
</feature>
<dbReference type="AlphaFoldDB" id="A0AAX6HVB9"/>
<accession>A0AAX6HVB9</accession>
<feature type="compositionally biased region" description="Gly residues" evidence="1">
    <location>
        <begin position="215"/>
        <end position="229"/>
    </location>
</feature>
<feature type="compositionally biased region" description="Basic and acidic residues" evidence="1">
    <location>
        <begin position="272"/>
        <end position="291"/>
    </location>
</feature>
<protein>
    <submittedName>
        <fullName evidence="2">E3 ubiquitin-protein ligase RING1</fullName>
    </submittedName>
</protein>
<reference evidence="2" key="2">
    <citation type="submission" date="2023-04" db="EMBL/GenBank/DDBJ databases">
        <authorList>
            <person name="Bruccoleri R.E."/>
            <person name="Oakeley E.J."/>
            <person name="Faust A.-M."/>
            <person name="Dessus-Babus S."/>
            <person name="Altorfer M."/>
            <person name="Burckhardt D."/>
            <person name="Oertli M."/>
            <person name="Naumann U."/>
            <person name="Petersen F."/>
            <person name="Wong J."/>
        </authorList>
    </citation>
    <scope>NUCLEOTIDE SEQUENCE</scope>
    <source>
        <strain evidence="2">GSM-AAB239-AS_SAM_17_03QT</strain>
        <tissue evidence="2">Leaf</tissue>
    </source>
</reference>
<proteinExistence type="predicted"/>
<name>A0AAX6HVB9_IRIPA</name>
<feature type="region of interest" description="Disordered" evidence="1">
    <location>
        <begin position="271"/>
        <end position="291"/>
    </location>
</feature>
<evidence type="ECO:0000313" key="3">
    <source>
        <dbReference type="Proteomes" id="UP001140949"/>
    </source>
</evidence>
<gene>
    <name evidence="2" type="ORF">M6B38_294175</name>
</gene>
<comment type="caution">
    <text evidence="2">The sequence shown here is derived from an EMBL/GenBank/DDBJ whole genome shotgun (WGS) entry which is preliminary data.</text>
</comment>
<dbReference type="Proteomes" id="UP001140949">
    <property type="component" value="Unassembled WGS sequence"/>
</dbReference>
<evidence type="ECO:0000313" key="2">
    <source>
        <dbReference type="EMBL" id="KAJ6844852.1"/>
    </source>
</evidence>
<feature type="region of interest" description="Disordered" evidence="1">
    <location>
        <begin position="169"/>
        <end position="234"/>
    </location>
</feature>
<organism evidence="2 3">
    <name type="scientific">Iris pallida</name>
    <name type="common">Sweet iris</name>
    <dbReference type="NCBI Taxonomy" id="29817"/>
    <lineage>
        <taxon>Eukaryota</taxon>
        <taxon>Viridiplantae</taxon>
        <taxon>Streptophyta</taxon>
        <taxon>Embryophyta</taxon>
        <taxon>Tracheophyta</taxon>
        <taxon>Spermatophyta</taxon>
        <taxon>Magnoliopsida</taxon>
        <taxon>Liliopsida</taxon>
        <taxon>Asparagales</taxon>
        <taxon>Iridaceae</taxon>
        <taxon>Iridoideae</taxon>
        <taxon>Irideae</taxon>
        <taxon>Iris</taxon>
    </lineage>
</organism>
<feature type="compositionally biased region" description="Pro residues" evidence="1">
    <location>
        <begin position="44"/>
        <end position="62"/>
    </location>
</feature>
<keyword evidence="3" id="KW-1185">Reference proteome</keyword>